<keyword evidence="1" id="KW-0235">DNA replication</keyword>
<dbReference type="AlphaFoldDB" id="X1TBI7"/>
<dbReference type="GO" id="GO:0006260">
    <property type="term" value="P:DNA replication"/>
    <property type="evidence" value="ECO:0007669"/>
    <property type="project" value="UniProtKB-KW"/>
</dbReference>
<reference evidence="2" key="1">
    <citation type="journal article" date="2014" name="Front. Microbiol.">
        <title>High frequency of phylogenetically diverse reductive dehalogenase-homologous genes in deep subseafloor sedimentary metagenomes.</title>
        <authorList>
            <person name="Kawai M."/>
            <person name="Futagami T."/>
            <person name="Toyoda A."/>
            <person name="Takaki Y."/>
            <person name="Nishi S."/>
            <person name="Hori S."/>
            <person name="Arai W."/>
            <person name="Tsubouchi T."/>
            <person name="Morono Y."/>
            <person name="Uchiyama I."/>
            <person name="Ito T."/>
            <person name="Fujiyama A."/>
            <person name="Inagaki F."/>
            <person name="Takami H."/>
        </authorList>
    </citation>
    <scope>NUCLEOTIDE SEQUENCE</scope>
    <source>
        <strain evidence="2">Expedition CK06-06</strain>
    </source>
</reference>
<organism evidence="2">
    <name type="scientific">marine sediment metagenome</name>
    <dbReference type="NCBI Taxonomy" id="412755"/>
    <lineage>
        <taxon>unclassified sequences</taxon>
        <taxon>metagenomes</taxon>
        <taxon>ecological metagenomes</taxon>
    </lineage>
</organism>
<feature type="non-terminal residue" evidence="2">
    <location>
        <position position="331"/>
    </location>
</feature>
<name>X1TBI7_9ZZZZ</name>
<dbReference type="GO" id="GO:0003677">
    <property type="term" value="F:DNA binding"/>
    <property type="evidence" value="ECO:0007669"/>
    <property type="project" value="InterPro"/>
</dbReference>
<evidence type="ECO:0000313" key="2">
    <source>
        <dbReference type="EMBL" id="GAI84935.1"/>
    </source>
</evidence>
<evidence type="ECO:0000256" key="1">
    <source>
        <dbReference type="ARBA" id="ARBA00022705"/>
    </source>
</evidence>
<dbReference type="EMBL" id="BARW01008495">
    <property type="protein sequence ID" value="GAI84935.1"/>
    <property type="molecule type" value="Genomic_DNA"/>
</dbReference>
<dbReference type="InterPro" id="IPR000989">
    <property type="entry name" value="Rep"/>
</dbReference>
<proteinExistence type="predicted"/>
<sequence>MDTAVSEIAESRESGFFPTSVHNKEINRHFSNESESDFEPVVEIPLDDFLSGMSYRDMLFRKYPDLVPVLEQVLADHDEEYGTFKLEKFRTCRTKVWIEQNLKTGEMRWRSNSCRERWCPACGEVKKNLVANNCERYFSGKPSVRFLTITQKHSGMSLDEQIALAKKNLLRLRRTKEWKKYVDGSVWFLQTKWSSKSRGWHVHFHMLLIGKYWPQKRVSERWQKITGDSYIVDIRQVYEKKLRSVLGDIARYAGLPANLLEVPAEHRSGVVHATERSRMCGATGVCRKGVALCQLKIKPDNFCWRPMGSWDAVQHYAMAGDKNAEEMFAAG</sequence>
<comment type="caution">
    <text evidence="2">The sequence shown here is derived from an EMBL/GenBank/DDBJ whole genome shotgun (WGS) entry which is preliminary data.</text>
</comment>
<protein>
    <recommendedName>
        <fullName evidence="3">Replication protein</fullName>
    </recommendedName>
</protein>
<evidence type="ECO:0008006" key="3">
    <source>
        <dbReference type="Google" id="ProtNLM"/>
    </source>
</evidence>
<dbReference type="Pfam" id="PF01446">
    <property type="entry name" value="Rep_1"/>
    <property type="match status" value="1"/>
</dbReference>
<gene>
    <name evidence="2" type="ORF">S12H4_17389</name>
</gene>
<accession>X1TBI7</accession>